<dbReference type="SUPFAM" id="SSF52172">
    <property type="entry name" value="CheY-like"/>
    <property type="match status" value="1"/>
</dbReference>
<gene>
    <name evidence="4" type="ORF">DespoDRAFT_03186</name>
</gene>
<dbReference type="InterPro" id="IPR001789">
    <property type="entry name" value="Sig_transdc_resp-reg_receiver"/>
</dbReference>
<keyword evidence="4" id="KW-0238">DNA-binding</keyword>
<evidence type="ECO:0000313" key="5">
    <source>
        <dbReference type="Proteomes" id="UP000005778"/>
    </source>
</evidence>
<dbReference type="OrthoDB" id="5421695at2"/>
<dbReference type="InterPro" id="IPR011006">
    <property type="entry name" value="CheY-like_superfamily"/>
</dbReference>
<dbReference type="GO" id="GO:0003677">
    <property type="term" value="F:DNA binding"/>
    <property type="evidence" value="ECO:0007669"/>
    <property type="project" value="UniProtKB-KW"/>
</dbReference>
<dbReference type="HOGENOM" id="CLU_000445_69_8_7"/>
<evidence type="ECO:0000313" key="4">
    <source>
        <dbReference type="EMBL" id="EIM64973.1"/>
    </source>
</evidence>
<accession>I5B660</accession>
<dbReference type="PROSITE" id="PS50110">
    <property type="entry name" value="RESPONSE_REGULATORY"/>
    <property type="match status" value="1"/>
</dbReference>
<dbReference type="STRING" id="879212.DespoDRAFT_03186"/>
<reference evidence="4 5" key="1">
    <citation type="submission" date="2011-09" db="EMBL/GenBank/DDBJ databases">
        <authorList>
            <consortium name="US DOE Joint Genome Institute (JGI-PGF)"/>
            <person name="Lucas S."/>
            <person name="Han J."/>
            <person name="Lapidus A."/>
            <person name="Cheng J.-F."/>
            <person name="Goodwin L."/>
            <person name="Pitluck S."/>
            <person name="Peters L."/>
            <person name="Land M.L."/>
            <person name="Hauser L."/>
            <person name="Orellana R."/>
            <person name="Lovley D."/>
            <person name="Woyke T.J."/>
        </authorList>
    </citation>
    <scope>NUCLEOTIDE SEQUENCE [LARGE SCALE GENOMIC DNA]</scope>
    <source>
        <strain evidence="4 5">2ac9</strain>
    </source>
</reference>
<proteinExistence type="predicted"/>
<evidence type="ECO:0000256" key="1">
    <source>
        <dbReference type="ARBA" id="ARBA00022553"/>
    </source>
</evidence>
<sequence>MKILIVEDDPQVAAYIQRRLERWGYDYQTAGNGKEALHHVLETAFDVILLDIMLPDYLGYDLIPEFKQIDPDINIITMTGENSRELEQRVRKEGILYYMVKPIETQNLKLLLAHLSKNG</sequence>
<reference evidence="4 5" key="2">
    <citation type="submission" date="2012-02" db="EMBL/GenBank/DDBJ databases">
        <title>Improved High-Quality Draft sequence of Desulfobacter postgatei 2ac9.</title>
        <authorList>
            <consortium name="US DOE Joint Genome Institute"/>
            <person name="Lucas S."/>
            <person name="Han J."/>
            <person name="Lapidus A."/>
            <person name="Cheng J.-F."/>
            <person name="Goodwin L."/>
            <person name="Pitluck S."/>
            <person name="Peters L."/>
            <person name="Ovchinnikova G."/>
            <person name="Held B."/>
            <person name="Detter J.C."/>
            <person name="Han C."/>
            <person name="Tapia R."/>
            <person name="Land M."/>
            <person name="Hauser L."/>
            <person name="Kyrpides N."/>
            <person name="Ivanova N."/>
            <person name="Pagani I."/>
            <person name="Orellana R."/>
            <person name="Lovley D."/>
            <person name="Woyke T."/>
        </authorList>
    </citation>
    <scope>NUCLEOTIDE SEQUENCE [LARGE SCALE GENOMIC DNA]</scope>
    <source>
        <strain evidence="4 5">2ac9</strain>
    </source>
</reference>
<organism evidence="4 5">
    <name type="scientific">Desulfobacter postgatei 2ac9</name>
    <dbReference type="NCBI Taxonomy" id="879212"/>
    <lineage>
        <taxon>Bacteria</taxon>
        <taxon>Pseudomonadati</taxon>
        <taxon>Thermodesulfobacteriota</taxon>
        <taxon>Desulfobacteria</taxon>
        <taxon>Desulfobacterales</taxon>
        <taxon>Desulfobacteraceae</taxon>
        <taxon>Desulfobacter</taxon>
    </lineage>
</organism>
<dbReference type="eggNOG" id="COG0745">
    <property type="taxonomic scope" value="Bacteria"/>
</dbReference>
<dbReference type="Pfam" id="PF00072">
    <property type="entry name" value="Response_reg"/>
    <property type="match status" value="1"/>
</dbReference>
<evidence type="ECO:0000256" key="2">
    <source>
        <dbReference type="PROSITE-ProRule" id="PRU00169"/>
    </source>
</evidence>
<dbReference type="Proteomes" id="UP000005778">
    <property type="component" value="Chromosome"/>
</dbReference>
<dbReference type="EMBL" id="CM001488">
    <property type="protein sequence ID" value="EIM64973.1"/>
    <property type="molecule type" value="Genomic_DNA"/>
</dbReference>
<dbReference type="RefSeq" id="WP_004074692.1">
    <property type="nucleotide sequence ID" value="NZ_CM001488.1"/>
</dbReference>
<dbReference type="PANTHER" id="PTHR44591">
    <property type="entry name" value="STRESS RESPONSE REGULATOR PROTEIN 1"/>
    <property type="match status" value="1"/>
</dbReference>
<name>I5B660_9BACT</name>
<dbReference type="PANTHER" id="PTHR44591:SF3">
    <property type="entry name" value="RESPONSE REGULATORY DOMAIN-CONTAINING PROTEIN"/>
    <property type="match status" value="1"/>
</dbReference>
<dbReference type="InterPro" id="IPR050595">
    <property type="entry name" value="Bact_response_regulator"/>
</dbReference>
<dbReference type="AlphaFoldDB" id="I5B660"/>
<dbReference type="CDD" id="cd00156">
    <property type="entry name" value="REC"/>
    <property type="match status" value="1"/>
</dbReference>
<feature type="domain" description="Response regulatory" evidence="3">
    <location>
        <begin position="2"/>
        <end position="116"/>
    </location>
</feature>
<keyword evidence="5" id="KW-1185">Reference proteome</keyword>
<dbReference type="SMART" id="SM00448">
    <property type="entry name" value="REC"/>
    <property type="match status" value="1"/>
</dbReference>
<protein>
    <submittedName>
        <fullName evidence="4">Response regulator with CheY-like receiver, AAA-type ATPase, and DNA-binding domains</fullName>
    </submittedName>
</protein>
<feature type="modified residue" description="4-aspartylphosphate" evidence="2">
    <location>
        <position position="51"/>
    </location>
</feature>
<dbReference type="Gene3D" id="3.40.50.2300">
    <property type="match status" value="1"/>
</dbReference>
<keyword evidence="1 2" id="KW-0597">Phosphoprotein</keyword>
<evidence type="ECO:0000259" key="3">
    <source>
        <dbReference type="PROSITE" id="PS50110"/>
    </source>
</evidence>
<dbReference type="GO" id="GO:0000160">
    <property type="term" value="P:phosphorelay signal transduction system"/>
    <property type="evidence" value="ECO:0007669"/>
    <property type="project" value="InterPro"/>
</dbReference>